<dbReference type="GO" id="GO:0004307">
    <property type="term" value="F:ethanolaminephosphotransferase activity"/>
    <property type="evidence" value="ECO:0007669"/>
    <property type="project" value="TreeGrafter"/>
</dbReference>
<keyword evidence="7" id="KW-1185">Reference proteome</keyword>
<evidence type="ECO:0000256" key="6">
    <source>
        <dbReference type="SAM" id="Phobius"/>
    </source>
</evidence>
<evidence type="ECO:0000256" key="5">
    <source>
        <dbReference type="RuleBase" id="RU003750"/>
    </source>
</evidence>
<dbReference type="OrthoDB" id="196717at2759"/>
<dbReference type="PROSITE" id="PS00379">
    <property type="entry name" value="CDP_ALCOHOL_P_TRANSF"/>
    <property type="match status" value="1"/>
</dbReference>
<dbReference type="GO" id="GO:0005789">
    <property type="term" value="C:endoplasmic reticulum membrane"/>
    <property type="evidence" value="ECO:0007669"/>
    <property type="project" value="TreeGrafter"/>
</dbReference>
<evidence type="ECO:0000313" key="7">
    <source>
        <dbReference type="Proteomes" id="UP000192223"/>
    </source>
</evidence>
<dbReference type="Gene3D" id="1.20.120.1760">
    <property type="match status" value="1"/>
</dbReference>
<feature type="transmembrane region" description="Helical" evidence="6">
    <location>
        <begin position="47"/>
        <end position="67"/>
    </location>
</feature>
<evidence type="ECO:0000256" key="3">
    <source>
        <dbReference type="ARBA" id="ARBA00022679"/>
    </source>
</evidence>
<keyword evidence="3 5" id="KW-0808">Transferase</keyword>
<evidence type="ECO:0000256" key="4">
    <source>
        <dbReference type="ARBA" id="ARBA00023136"/>
    </source>
</evidence>
<dbReference type="GO" id="GO:0005794">
    <property type="term" value="C:Golgi apparatus"/>
    <property type="evidence" value="ECO:0007669"/>
    <property type="project" value="TreeGrafter"/>
</dbReference>
<dbReference type="InterPro" id="IPR000462">
    <property type="entry name" value="CDP-OH_P_trans"/>
</dbReference>
<dbReference type="InterPro" id="IPR048254">
    <property type="entry name" value="CDP_ALCOHOL_P_TRANSF_CS"/>
</dbReference>
<comment type="similarity">
    <text evidence="2 5">Belongs to the CDP-alcohol phosphatidyltransferase class-I family.</text>
</comment>
<evidence type="ECO:0000313" key="8">
    <source>
        <dbReference type="RefSeq" id="XP_025833366.1"/>
    </source>
</evidence>
<dbReference type="FunFam" id="1.20.120.1760:FF:000016">
    <property type="entry name" value="ethanolaminephosphotransferase 1"/>
    <property type="match status" value="1"/>
</dbReference>
<feature type="transmembrane region" description="Helical" evidence="6">
    <location>
        <begin position="265"/>
        <end position="282"/>
    </location>
</feature>
<evidence type="ECO:0000256" key="1">
    <source>
        <dbReference type="ARBA" id="ARBA00004370"/>
    </source>
</evidence>
<keyword evidence="6" id="KW-0812">Transmembrane</keyword>
<dbReference type="PANTHER" id="PTHR10414">
    <property type="entry name" value="ETHANOLAMINEPHOSPHOTRANSFERASE"/>
    <property type="match status" value="1"/>
</dbReference>
<feature type="transmembrane region" description="Helical" evidence="6">
    <location>
        <begin position="322"/>
        <end position="340"/>
    </location>
</feature>
<dbReference type="GO" id="GO:0006646">
    <property type="term" value="P:phosphatidylethanolamine biosynthetic process"/>
    <property type="evidence" value="ECO:0007669"/>
    <property type="project" value="TreeGrafter"/>
</dbReference>
<dbReference type="Proteomes" id="UP000192223">
    <property type="component" value="Unplaced"/>
</dbReference>
<gene>
    <name evidence="8" type="primary">LOC108738194</name>
</gene>
<dbReference type="AlphaFoldDB" id="A0A7F5RBL4"/>
<dbReference type="InterPro" id="IPR014472">
    <property type="entry name" value="CHOPT"/>
</dbReference>
<dbReference type="PIRSF" id="PIRSF015665">
    <property type="entry name" value="CHOPT"/>
    <property type="match status" value="1"/>
</dbReference>
<dbReference type="PANTHER" id="PTHR10414:SF71">
    <property type="entry name" value="FI05338P"/>
    <property type="match status" value="1"/>
</dbReference>
<sequence length="388" mass="44536">MNKEYLTAEQLMGFENYKYSCKDTNPLSIYVMHPFWDKVVEYCPRSIAPNLLTFVGFLFTLVTFFMFSYEDYEFYASAVEKPEVPLIPSWVFIVGAINIFLAYTLDGIDGKQARRTGTSSPLGELFDHGLDSYTAGLMPITLFSIFGRGEKHSVNVFRMYYILWNVLVNFYIPHFEKYNTGILFLPWGYDYSMWTSIFMLFFTGVFGQQMWQFTGPGGLNAGHLFEILIYVSSLSTTIPVAIFNIHKAYKNGYGPLHSFSEAARPSIPIFIFLILSIIWVQKSPSDILEKDPRAVYFLTSTIFSNICCRLIVAQMSNTRSEIFNSLLYPFGAAVLLSLLLKNDLVELAFVYGLCLITTLAHIHYGTCLVRQMCRHFRINCFTIRDHSE</sequence>
<dbReference type="InParanoid" id="A0A7F5RBL4"/>
<feature type="transmembrane region" description="Helical" evidence="6">
    <location>
        <begin position="223"/>
        <end position="245"/>
    </location>
</feature>
<feature type="transmembrane region" description="Helical" evidence="6">
    <location>
        <begin position="294"/>
        <end position="316"/>
    </location>
</feature>
<comment type="subcellular location">
    <subcellularLocation>
        <location evidence="1">Membrane</location>
    </subcellularLocation>
</comment>
<protein>
    <submittedName>
        <fullName evidence="8">Ethanolaminephosphotransferase 1-like isoform X1</fullName>
    </submittedName>
</protein>
<dbReference type="InterPro" id="IPR043130">
    <property type="entry name" value="CDP-OH_PTrfase_TM_dom"/>
</dbReference>
<feature type="transmembrane region" description="Helical" evidence="6">
    <location>
        <begin position="192"/>
        <end position="211"/>
    </location>
</feature>
<keyword evidence="4 6" id="KW-0472">Membrane</keyword>
<evidence type="ECO:0000256" key="2">
    <source>
        <dbReference type="ARBA" id="ARBA00010441"/>
    </source>
</evidence>
<feature type="transmembrane region" description="Helical" evidence="6">
    <location>
        <begin position="347"/>
        <end position="364"/>
    </location>
</feature>
<reference evidence="8" key="1">
    <citation type="submission" date="2025-08" db="UniProtKB">
        <authorList>
            <consortium name="RefSeq"/>
        </authorList>
    </citation>
    <scope>IDENTIFICATION</scope>
    <source>
        <tissue evidence="8">Entire body</tissue>
    </source>
</reference>
<proteinExistence type="inferred from homology"/>
<name>A0A7F5RBL4_AGRPL</name>
<dbReference type="FunCoup" id="A0A7F5RBL4">
    <property type="interactions" value="1473"/>
</dbReference>
<keyword evidence="6" id="KW-1133">Transmembrane helix</keyword>
<feature type="transmembrane region" description="Helical" evidence="6">
    <location>
        <begin position="87"/>
        <end position="105"/>
    </location>
</feature>
<dbReference type="GeneID" id="108738194"/>
<dbReference type="RefSeq" id="XP_025833366.1">
    <property type="nucleotide sequence ID" value="XM_025977581.1"/>
</dbReference>
<accession>A0A7F5RBL4</accession>
<dbReference type="Pfam" id="PF01066">
    <property type="entry name" value="CDP-OH_P_transf"/>
    <property type="match status" value="1"/>
</dbReference>
<dbReference type="KEGG" id="apln:108738194"/>
<organism evidence="7 8">
    <name type="scientific">Agrilus planipennis</name>
    <name type="common">Emerald ash borer</name>
    <name type="synonym">Agrilus marcopoli</name>
    <dbReference type="NCBI Taxonomy" id="224129"/>
    <lineage>
        <taxon>Eukaryota</taxon>
        <taxon>Metazoa</taxon>
        <taxon>Ecdysozoa</taxon>
        <taxon>Arthropoda</taxon>
        <taxon>Hexapoda</taxon>
        <taxon>Insecta</taxon>
        <taxon>Pterygota</taxon>
        <taxon>Neoptera</taxon>
        <taxon>Endopterygota</taxon>
        <taxon>Coleoptera</taxon>
        <taxon>Polyphaga</taxon>
        <taxon>Elateriformia</taxon>
        <taxon>Buprestoidea</taxon>
        <taxon>Buprestidae</taxon>
        <taxon>Agrilinae</taxon>
        <taxon>Agrilus</taxon>
    </lineage>
</organism>